<dbReference type="Proteomes" id="UP001059295">
    <property type="component" value="Chromosome"/>
</dbReference>
<feature type="domain" description="HYDIN/VesB/CFA65-like Ig-like" evidence="7">
    <location>
        <begin position="259"/>
        <end position="356"/>
    </location>
</feature>
<keyword evidence="4" id="KW-0969">Cilium</keyword>
<keyword evidence="3" id="KW-0963">Cytoplasm</keyword>
<comment type="subcellular location">
    <subcellularLocation>
        <location evidence="1">Cell projection</location>
        <location evidence="1">Cilium</location>
    </subcellularLocation>
    <subcellularLocation>
        <location evidence="2">Cytoplasm</location>
    </subcellularLocation>
</comment>
<dbReference type="RefSeq" id="WP_259800735.1">
    <property type="nucleotide sequence ID" value="NZ_CP102294.1"/>
</dbReference>
<evidence type="ECO:0000256" key="5">
    <source>
        <dbReference type="ARBA" id="ARBA00023273"/>
    </source>
</evidence>
<dbReference type="InterPro" id="IPR053879">
    <property type="entry name" value="HYDIN_VesB_CFA65-like_Ig"/>
</dbReference>
<dbReference type="PANTHER" id="PTHR37833:SF1">
    <property type="entry name" value="SIGNAL PEPTIDE PROTEIN"/>
    <property type="match status" value="1"/>
</dbReference>
<feature type="signal peptide" evidence="6">
    <location>
        <begin position="1"/>
        <end position="21"/>
    </location>
</feature>
<evidence type="ECO:0000313" key="8">
    <source>
        <dbReference type="EMBL" id="UWN57891.1"/>
    </source>
</evidence>
<evidence type="ECO:0000259" key="7">
    <source>
        <dbReference type="Pfam" id="PF22544"/>
    </source>
</evidence>
<reference evidence="8" key="1">
    <citation type="journal article" date="2022" name="Cell">
        <title>Design, construction, and in vivo augmentation of a complex gut microbiome.</title>
        <authorList>
            <person name="Cheng A.G."/>
            <person name="Ho P.Y."/>
            <person name="Aranda-Diaz A."/>
            <person name="Jain S."/>
            <person name="Yu F.B."/>
            <person name="Meng X."/>
            <person name="Wang M."/>
            <person name="Iakiviak M."/>
            <person name="Nagashima K."/>
            <person name="Zhao A."/>
            <person name="Murugkar P."/>
            <person name="Patil A."/>
            <person name="Atabakhsh K."/>
            <person name="Weakley A."/>
            <person name="Yan J."/>
            <person name="Brumbaugh A.R."/>
            <person name="Higginbottom S."/>
            <person name="Dimas A."/>
            <person name="Shiver A.L."/>
            <person name="Deutschbauer A."/>
            <person name="Neff N."/>
            <person name="Sonnenburg J.L."/>
            <person name="Huang K.C."/>
            <person name="Fischbach M.A."/>
        </authorList>
    </citation>
    <scope>NUCLEOTIDE SEQUENCE</scope>
    <source>
        <strain evidence="8">AP11</strain>
    </source>
</reference>
<dbReference type="PANTHER" id="PTHR37833">
    <property type="entry name" value="LIPOPROTEIN-RELATED"/>
    <property type="match status" value="1"/>
</dbReference>
<keyword evidence="5" id="KW-0966">Cell projection</keyword>
<evidence type="ECO:0000313" key="9">
    <source>
        <dbReference type="Proteomes" id="UP001059295"/>
    </source>
</evidence>
<protein>
    <submittedName>
        <fullName evidence="8">DUF1573 domain-containing protein</fullName>
    </submittedName>
</protein>
<sequence length="361" mass="39477">MGRIWTIGMILCGMLCSEASAQNSPLKFAQQSWDFGRIKEDGGKVSHAFEFVNASSAPAVIEQVTVSCGCTKPEYSRAPVKPSEKGTLVISYDPEGRPGAFRRDIVVQSGGATGKTVLTITGEVLPAEKSFGEMYPVRAGDLMLAWRNVNLGYVPRGGVKSTAIEYYNPTRQPLTLSPVYRDRKPYFDIALSKQRLAPGEKGVMTLSYDLRDNDVWGMLKDSFSLIVNDIPVDVLFSASGVACEDFSGMTPDEKERAPKAVFSSQYHGFGTMKAGGEPKREFTITNQGKEPLRIRDMKLGDRMSTTLDPDRAIAPGETVSFVAMLSTKNAPAGRLMDHIVLILNDPSRPLREIRLAATIVP</sequence>
<dbReference type="EMBL" id="CP102294">
    <property type="protein sequence ID" value="UWN57891.1"/>
    <property type="molecule type" value="Genomic_DNA"/>
</dbReference>
<dbReference type="InterPro" id="IPR011467">
    <property type="entry name" value="DUF1573"/>
</dbReference>
<evidence type="ECO:0000256" key="6">
    <source>
        <dbReference type="SAM" id="SignalP"/>
    </source>
</evidence>
<organism evidence="8 9">
    <name type="scientific">Alistipes ihumii AP11</name>
    <dbReference type="NCBI Taxonomy" id="1211813"/>
    <lineage>
        <taxon>Bacteria</taxon>
        <taxon>Pseudomonadati</taxon>
        <taxon>Bacteroidota</taxon>
        <taxon>Bacteroidia</taxon>
        <taxon>Bacteroidales</taxon>
        <taxon>Rikenellaceae</taxon>
        <taxon>Alistipes</taxon>
    </lineage>
</organism>
<evidence type="ECO:0000256" key="1">
    <source>
        <dbReference type="ARBA" id="ARBA00004138"/>
    </source>
</evidence>
<evidence type="ECO:0000256" key="4">
    <source>
        <dbReference type="ARBA" id="ARBA00023069"/>
    </source>
</evidence>
<dbReference type="Pfam" id="PF22544">
    <property type="entry name" value="HYDIN_VesB_CFA65-like_Ig"/>
    <property type="match status" value="1"/>
</dbReference>
<dbReference type="Gene3D" id="2.60.40.10">
    <property type="entry name" value="Immunoglobulins"/>
    <property type="match status" value="2"/>
</dbReference>
<proteinExistence type="predicted"/>
<accession>A0ABY5V110</accession>
<keyword evidence="6" id="KW-0732">Signal</keyword>
<evidence type="ECO:0000256" key="3">
    <source>
        <dbReference type="ARBA" id="ARBA00022490"/>
    </source>
</evidence>
<dbReference type="GeneID" id="82890804"/>
<gene>
    <name evidence="8" type="ORF">NQ491_03680</name>
</gene>
<dbReference type="InterPro" id="IPR013783">
    <property type="entry name" value="Ig-like_fold"/>
</dbReference>
<name>A0ABY5V110_9BACT</name>
<dbReference type="Pfam" id="PF07610">
    <property type="entry name" value="DUF1573"/>
    <property type="match status" value="1"/>
</dbReference>
<evidence type="ECO:0000256" key="2">
    <source>
        <dbReference type="ARBA" id="ARBA00004496"/>
    </source>
</evidence>
<keyword evidence="9" id="KW-1185">Reference proteome</keyword>
<feature type="chain" id="PRO_5046132831" evidence="6">
    <location>
        <begin position="22"/>
        <end position="361"/>
    </location>
</feature>